<evidence type="ECO:0000313" key="9">
    <source>
        <dbReference type="Proteomes" id="UP000504604"/>
    </source>
</evidence>
<evidence type="ECO:0000313" key="10">
    <source>
        <dbReference type="RefSeq" id="XP_020553308.1"/>
    </source>
</evidence>
<feature type="domain" description="HECT" evidence="8">
    <location>
        <begin position="745"/>
        <end position="1127"/>
    </location>
</feature>
<dbReference type="EC" id="2.3.2.26" evidence="3"/>
<dbReference type="InterPro" id="IPR011989">
    <property type="entry name" value="ARM-like"/>
</dbReference>
<feature type="region of interest" description="Disordered" evidence="7">
    <location>
        <begin position="469"/>
        <end position="492"/>
    </location>
</feature>
<dbReference type="AlphaFoldDB" id="A0A8M8V2J7"/>
<keyword evidence="9" id="KW-1185">Reference proteome</keyword>
<dbReference type="CDD" id="cd00078">
    <property type="entry name" value="HECTc"/>
    <property type="match status" value="1"/>
</dbReference>
<dbReference type="InterPro" id="IPR000569">
    <property type="entry name" value="HECT_dom"/>
</dbReference>
<dbReference type="FunFam" id="3.30.2410.10:FF:000007">
    <property type="entry name" value="Putative E3 ubiquitin-protein ligase HECTD1"/>
    <property type="match status" value="1"/>
</dbReference>
<dbReference type="InterPro" id="IPR045322">
    <property type="entry name" value="HECTD1/TRIP12-like"/>
</dbReference>
<dbReference type="Proteomes" id="UP000504604">
    <property type="component" value="Linkage group LG11"/>
</dbReference>
<evidence type="ECO:0000256" key="2">
    <source>
        <dbReference type="ARBA" id="ARBA00006331"/>
    </source>
</evidence>
<feature type="region of interest" description="Disordered" evidence="7">
    <location>
        <begin position="1"/>
        <end position="76"/>
    </location>
</feature>
<organism evidence="9 10">
    <name type="scientific">Sesamum indicum</name>
    <name type="common">Oriental sesame</name>
    <name type="synonym">Sesamum orientale</name>
    <dbReference type="NCBI Taxonomy" id="4182"/>
    <lineage>
        <taxon>Eukaryota</taxon>
        <taxon>Viridiplantae</taxon>
        <taxon>Streptophyta</taxon>
        <taxon>Embryophyta</taxon>
        <taxon>Tracheophyta</taxon>
        <taxon>Spermatophyta</taxon>
        <taxon>Magnoliopsida</taxon>
        <taxon>eudicotyledons</taxon>
        <taxon>Gunneridae</taxon>
        <taxon>Pentapetalae</taxon>
        <taxon>asterids</taxon>
        <taxon>lamiids</taxon>
        <taxon>Lamiales</taxon>
        <taxon>Pedaliaceae</taxon>
        <taxon>Sesamum</taxon>
    </lineage>
</organism>
<accession>A0A8M8V2J7</accession>
<proteinExistence type="inferred from homology"/>
<dbReference type="Gene3D" id="3.90.1750.10">
    <property type="entry name" value="Hect, E3 ligase catalytic domains"/>
    <property type="match status" value="1"/>
</dbReference>
<dbReference type="SMART" id="SM00119">
    <property type="entry name" value="HECTc"/>
    <property type="match status" value="1"/>
</dbReference>
<name>A0A8M8V2J7_SESIN</name>
<feature type="compositionally biased region" description="Low complexity" evidence="7">
    <location>
        <begin position="52"/>
        <end position="62"/>
    </location>
</feature>
<comment type="catalytic activity">
    <reaction evidence="1">
        <text>S-ubiquitinyl-[E2 ubiquitin-conjugating enzyme]-L-cysteine + [acceptor protein]-L-lysine = [E2 ubiquitin-conjugating enzyme]-L-cysteine + N(6)-ubiquitinyl-[acceptor protein]-L-lysine.</text>
        <dbReference type="EC" id="2.3.2.26"/>
    </reaction>
</comment>
<evidence type="ECO:0000259" key="8">
    <source>
        <dbReference type="PROSITE" id="PS50237"/>
    </source>
</evidence>
<dbReference type="PROSITE" id="PS50237">
    <property type="entry name" value="HECT"/>
    <property type="match status" value="1"/>
</dbReference>
<protein>
    <recommendedName>
        <fullName evidence="3">HECT-type E3 ubiquitin transferase</fullName>
        <ecNumber evidence="3">2.3.2.26</ecNumber>
    </recommendedName>
</protein>
<evidence type="ECO:0000256" key="3">
    <source>
        <dbReference type="ARBA" id="ARBA00012485"/>
    </source>
</evidence>
<dbReference type="InterPro" id="IPR035983">
    <property type="entry name" value="Hect_E3_ubiquitin_ligase"/>
</dbReference>
<dbReference type="PANTHER" id="PTHR45670:SF10">
    <property type="entry name" value="E3 UBIQUITIN-PROTEIN LIGASE UPL4"/>
    <property type="match status" value="1"/>
</dbReference>
<dbReference type="PANTHER" id="PTHR45670">
    <property type="entry name" value="E3 UBIQUITIN-PROTEIN LIGASE TRIP12"/>
    <property type="match status" value="1"/>
</dbReference>
<dbReference type="Gene3D" id="1.25.10.10">
    <property type="entry name" value="Leucine-rich Repeat Variant"/>
    <property type="match status" value="1"/>
</dbReference>
<dbReference type="GeneID" id="105174342"/>
<feature type="active site" description="Glycyl thioester intermediate" evidence="6">
    <location>
        <position position="1094"/>
    </location>
</feature>
<dbReference type="SUPFAM" id="SSF48371">
    <property type="entry name" value="ARM repeat"/>
    <property type="match status" value="1"/>
</dbReference>
<dbReference type="Pfam" id="PF25579">
    <property type="entry name" value="TPR_TRIP12_N"/>
    <property type="match status" value="1"/>
</dbReference>
<dbReference type="GO" id="GO:0061630">
    <property type="term" value="F:ubiquitin protein ligase activity"/>
    <property type="evidence" value="ECO:0007669"/>
    <property type="project" value="UniProtKB-EC"/>
</dbReference>
<evidence type="ECO:0000256" key="5">
    <source>
        <dbReference type="ARBA" id="ARBA00022786"/>
    </source>
</evidence>
<evidence type="ECO:0000256" key="6">
    <source>
        <dbReference type="PROSITE-ProRule" id="PRU00104"/>
    </source>
</evidence>
<dbReference type="GO" id="GO:0000209">
    <property type="term" value="P:protein polyubiquitination"/>
    <property type="evidence" value="ECO:0007669"/>
    <property type="project" value="TreeGrafter"/>
</dbReference>
<dbReference type="RefSeq" id="XP_020553308.1">
    <property type="nucleotide sequence ID" value="XM_020697649.1"/>
</dbReference>
<evidence type="ECO:0000256" key="4">
    <source>
        <dbReference type="ARBA" id="ARBA00022679"/>
    </source>
</evidence>
<dbReference type="SUPFAM" id="SSF56204">
    <property type="entry name" value="Hect, E3 ligase catalytic domain"/>
    <property type="match status" value="1"/>
</dbReference>
<feature type="compositionally biased region" description="Basic and acidic residues" evidence="7">
    <location>
        <begin position="7"/>
        <end position="21"/>
    </location>
</feature>
<dbReference type="InterPro" id="IPR016024">
    <property type="entry name" value="ARM-type_fold"/>
</dbReference>
<comment type="similarity">
    <text evidence="2">Belongs to the UPL family. K-HECT subfamily.</text>
</comment>
<dbReference type="GO" id="GO:0043161">
    <property type="term" value="P:proteasome-mediated ubiquitin-dependent protein catabolic process"/>
    <property type="evidence" value="ECO:0007669"/>
    <property type="project" value="TreeGrafter"/>
</dbReference>
<dbReference type="Pfam" id="PF00632">
    <property type="entry name" value="HECT"/>
    <property type="match status" value="1"/>
</dbReference>
<reference evidence="10" key="1">
    <citation type="submission" date="2025-08" db="UniProtKB">
        <authorList>
            <consortium name="RefSeq"/>
        </authorList>
    </citation>
    <scope>IDENTIFICATION</scope>
</reference>
<dbReference type="InterPro" id="IPR057948">
    <property type="entry name" value="TPR_TRIP12_N"/>
</dbReference>
<sequence length="1127" mass="125994">MANRGQKRTEVVDGLPADKRACSSLEFRPSSSNSSAQTPMSSAHEAQDADMDTSSSTSGSTRSEGDGEKESAYGSCDSDNSIHDYYRHRSMSDQSKFKKVLSSLSEEVEESGQLALLTELCELLSFCTDSSLSSLMVDSFSPVLVRLARHESNPDIMLLAIRAITYLCDVNPRSSGFLVRHDAVPVLCQRLMAIEYLDVAEQCLQAMEKISREQPLACLQSGAIMAVLSYIDFFSTSVQRVALSTVVNICKKLSSESPPLFMEAVPILCNLLQYEDRQLVESVATCLIKIGEQVYCSAEMLDDICKHGLVQHILHLIGLNSRTTLCQPTYIGLIGLLVKLAAGSIVAFRTLFELNISNTVKDMLSTYDLSHGTLYVSMVGGHHSQIHEVLKLLNELLPAITEEQDGEQKSDKEVFLLSHPDIVQKFGVDLLPILIQDKESNLLLSSPADTSSSSQRIMDSADVADVQTDPLEPKEHDPLQEDGGTNFDHPGCSDCEETSPKLLFYLESQQLNCKLTLYQSILNLQTETDHDNISSASLWNRIYKLTYRRPVTTRVRHPKPSHDEAQCSLSLKRALFFQYTPYFCPMFASEVDLEKLGPTYDILSLLKSLEGINRLRFHLMSRERTYAFAEGRTDDLDKLNVVVSEVPPNEFVNKKLTEKLEQQMRDPMAVSVGAMPAWCTQLMAWCPFLFGFEARCKYFHLAALGRSPVQTHSVSHGNAGGSGGRQQSRRKILVHRNKILESAAQMMELHTHQKVLFEVEYDEEVGTGLGPTLEFYTLVCHEFQRSGLGMWRDDTVPLQCTAVLETENTGFLVSPFGLFPRPWSPSLSASSSSVYSDVIEKFSLLGYIVAKALQDGRVLDLPFSKALYKLILGKELSLYDIQSFDPASGRALLEFQAVVERKEYLRSVCKEESADLDVCLRNTKIEDLCLDFTLPGYPDYVLVPETDSRMVNLYNLDEYITLIVDATTKSGIARQVEAFKSGFDQVFPIKHLKVFTEEELERLLCGEHVLWNSEDLLDHIKFDHGYTISSPPIVNLLEIMQEFDLKQQRAFLQFVTGAPRLPTGGLASLNPKLTIVRKHCSKGIDADLPSVMTCANYLKLPPYSSKEVMKEKLLYAVTEGQGSFHLS</sequence>
<evidence type="ECO:0000256" key="7">
    <source>
        <dbReference type="SAM" id="MobiDB-lite"/>
    </source>
</evidence>
<gene>
    <name evidence="10" type="primary">LOC105174342</name>
</gene>
<keyword evidence="5 6" id="KW-0833">Ubl conjugation pathway</keyword>
<keyword evidence="4" id="KW-0808">Transferase</keyword>
<dbReference type="Gene3D" id="3.30.2410.10">
    <property type="entry name" value="Hect, E3 ligase catalytic domain"/>
    <property type="match status" value="1"/>
</dbReference>
<feature type="compositionally biased region" description="Polar residues" evidence="7">
    <location>
        <begin position="29"/>
        <end position="41"/>
    </location>
</feature>
<evidence type="ECO:0000256" key="1">
    <source>
        <dbReference type="ARBA" id="ARBA00000885"/>
    </source>
</evidence>